<dbReference type="PANTHER" id="PTHR35011:SF2">
    <property type="entry name" value="2,3-DIKETO-L-GULONATE TRAP TRANSPORTER SMALL PERMEASE PROTEIN YIAM"/>
    <property type="match status" value="1"/>
</dbReference>
<evidence type="ECO:0000256" key="2">
    <source>
        <dbReference type="ARBA" id="ARBA00022448"/>
    </source>
</evidence>
<evidence type="ECO:0000256" key="8">
    <source>
        <dbReference type="ARBA" id="ARBA00038436"/>
    </source>
</evidence>
<dbReference type="InterPro" id="IPR007387">
    <property type="entry name" value="TRAP_DctQ"/>
</dbReference>
<comment type="similarity">
    <text evidence="8">Belongs to the TRAP transporter small permease family.</text>
</comment>
<evidence type="ECO:0000256" key="5">
    <source>
        <dbReference type="ARBA" id="ARBA00022692"/>
    </source>
</evidence>
<evidence type="ECO:0000259" key="10">
    <source>
        <dbReference type="Pfam" id="PF04290"/>
    </source>
</evidence>
<dbReference type="EMBL" id="CP003253">
    <property type="protein sequence ID" value="AFH40080.1"/>
    <property type="molecule type" value="Genomic_DNA"/>
</dbReference>
<dbReference type="Proteomes" id="UP000007388">
    <property type="component" value="Plasmid pTTJL1801"/>
</dbReference>
<dbReference type="GO" id="GO:0015740">
    <property type="term" value="P:C4-dicarboxylate transport"/>
    <property type="evidence" value="ECO:0007669"/>
    <property type="project" value="TreeGrafter"/>
</dbReference>
<proteinExistence type="inferred from homology"/>
<keyword evidence="5 9" id="KW-0812">Transmembrane</keyword>
<evidence type="ECO:0000256" key="3">
    <source>
        <dbReference type="ARBA" id="ARBA00022475"/>
    </source>
</evidence>
<keyword evidence="11" id="KW-0614">Plasmid</keyword>
<name>H9ZUS0_THETH</name>
<keyword evidence="2" id="KW-0813">Transport</keyword>
<dbReference type="RefSeq" id="WP_014630548.1">
    <property type="nucleotide sequence ID" value="NC_017588.1"/>
</dbReference>
<evidence type="ECO:0000256" key="9">
    <source>
        <dbReference type="SAM" id="Phobius"/>
    </source>
</evidence>
<keyword evidence="4" id="KW-0997">Cell inner membrane</keyword>
<dbReference type="InterPro" id="IPR055348">
    <property type="entry name" value="DctQ"/>
</dbReference>
<dbReference type="PATRIC" id="fig|798128.4.peg.2182"/>
<gene>
    <name evidence="11" type="ORF">TtJL18_2247</name>
</gene>
<evidence type="ECO:0000256" key="4">
    <source>
        <dbReference type="ARBA" id="ARBA00022519"/>
    </source>
</evidence>
<keyword evidence="6 9" id="KW-1133">Transmembrane helix</keyword>
<feature type="transmembrane region" description="Helical" evidence="9">
    <location>
        <begin position="124"/>
        <end position="144"/>
    </location>
</feature>
<evidence type="ECO:0000313" key="11">
    <source>
        <dbReference type="EMBL" id="AFH40080.1"/>
    </source>
</evidence>
<organism evidence="11 12">
    <name type="scientific">Thermus thermophilus JL-18</name>
    <dbReference type="NCBI Taxonomy" id="798128"/>
    <lineage>
        <taxon>Bacteria</taxon>
        <taxon>Thermotogati</taxon>
        <taxon>Deinococcota</taxon>
        <taxon>Deinococci</taxon>
        <taxon>Thermales</taxon>
        <taxon>Thermaceae</taxon>
        <taxon>Thermus</taxon>
    </lineage>
</organism>
<evidence type="ECO:0000256" key="1">
    <source>
        <dbReference type="ARBA" id="ARBA00004429"/>
    </source>
</evidence>
<feature type="transmembrane region" description="Helical" evidence="9">
    <location>
        <begin position="84"/>
        <end position="104"/>
    </location>
</feature>
<protein>
    <submittedName>
        <fullName evidence="11">TRAP-type C4-dicarboxylate transport system, small permease component</fullName>
    </submittedName>
</protein>
<accession>H9ZUS0</accession>
<dbReference type="Pfam" id="PF04290">
    <property type="entry name" value="DctQ"/>
    <property type="match status" value="1"/>
</dbReference>
<geneLocation type="plasmid" evidence="11 12">
    <name>pTTJL1801</name>
</geneLocation>
<keyword evidence="3" id="KW-1003">Cell membrane</keyword>
<sequence length="157" mass="17420">MSRPANVLQRVEEFLAKAFLLASTLIVFAGGVGRFLGHPLDWSIDLATFTFAWAVFLGGDLALRENRHVAVENLLHLLPPGARRWARVGVWLLVALFLALLFVYSLQAAYQTRFRSFQGIPGFSYAWVTLSASAGSLLMLLTALGRLRQVLKEQPCC</sequence>
<feature type="transmembrane region" description="Helical" evidence="9">
    <location>
        <begin position="42"/>
        <end position="63"/>
    </location>
</feature>
<keyword evidence="7 9" id="KW-0472">Membrane</keyword>
<feature type="domain" description="Tripartite ATP-independent periplasmic transporters DctQ component" evidence="10">
    <location>
        <begin position="24"/>
        <end position="152"/>
    </location>
</feature>
<evidence type="ECO:0000256" key="6">
    <source>
        <dbReference type="ARBA" id="ARBA00022989"/>
    </source>
</evidence>
<comment type="subcellular location">
    <subcellularLocation>
        <location evidence="1">Cell inner membrane</location>
        <topology evidence="1">Multi-pass membrane protein</topology>
    </subcellularLocation>
</comment>
<dbReference type="HOGENOM" id="CLU_086356_4_0_0"/>
<dbReference type="GO" id="GO:0022857">
    <property type="term" value="F:transmembrane transporter activity"/>
    <property type="evidence" value="ECO:0007669"/>
    <property type="project" value="TreeGrafter"/>
</dbReference>
<dbReference type="GO" id="GO:0005886">
    <property type="term" value="C:plasma membrane"/>
    <property type="evidence" value="ECO:0007669"/>
    <property type="project" value="UniProtKB-SubCell"/>
</dbReference>
<feature type="transmembrane region" description="Helical" evidence="9">
    <location>
        <begin position="14"/>
        <end position="36"/>
    </location>
</feature>
<dbReference type="AlphaFoldDB" id="H9ZUS0"/>
<reference evidence="11 12" key="1">
    <citation type="journal article" date="2013" name="Genome Announc.">
        <title>Whole Genome Sequencing of Thermus oshimai JL-2 and Thermus thermophilus JL-18, Incomplete Denitrifiers from the United States Great Basin.</title>
        <authorList>
            <person name="Murugapiran S.K."/>
            <person name="Huntemann M."/>
            <person name="Wei C.L."/>
            <person name="Han J."/>
            <person name="Detter J.C."/>
            <person name="Han C.S."/>
            <person name="Erkkila T.H."/>
            <person name="Teshima H."/>
            <person name="Chen A."/>
            <person name="Kyrpides N."/>
            <person name="Mavrommatis K."/>
            <person name="Markowitz V."/>
            <person name="Szeto E."/>
            <person name="Ivanova N."/>
            <person name="Pagani I."/>
            <person name="Lam J."/>
            <person name="McDonald A.I."/>
            <person name="Dodsworth J.A."/>
            <person name="Pati A."/>
            <person name="Goodwin L."/>
            <person name="Peters L."/>
            <person name="Pitluck S."/>
            <person name="Woyke T."/>
            <person name="Hedlund B.P."/>
        </authorList>
    </citation>
    <scope>NUCLEOTIDE SEQUENCE [LARGE SCALE GENOMIC DNA]</scope>
    <source>
        <strain evidence="11 12">JL-18</strain>
        <plasmid evidence="11 12">pTTJL1801</plasmid>
    </source>
</reference>
<dbReference type="PANTHER" id="PTHR35011">
    <property type="entry name" value="2,3-DIKETO-L-GULONATE TRAP TRANSPORTER SMALL PERMEASE PROTEIN YIAM"/>
    <property type="match status" value="1"/>
</dbReference>
<dbReference type="KEGG" id="ttl:TtJL18_2247"/>
<evidence type="ECO:0000256" key="7">
    <source>
        <dbReference type="ARBA" id="ARBA00023136"/>
    </source>
</evidence>
<evidence type="ECO:0000313" key="12">
    <source>
        <dbReference type="Proteomes" id="UP000007388"/>
    </source>
</evidence>